<sequence length="74" mass="8621">MKSIINKRHTLFLDNWYSSPALFLQFGQKTNVIGTVRNNKQNMPKNFATNKLKKIDSVKSAEQHVEHYAMLCPR</sequence>
<evidence type="ECO:0000313" key="3">
    <source>
        <dbReference type="Proteomes" id="UP001607302"/>
    </source>
</evidence>
<reference evidence="2 3" key="1">
    <citation type="journal article" date="2024" name="Ann. Entomol. Soc. Am.">
        <title>Genomic analyses of the southern and eastern yellowjacket wasps (Hymenoptera: Vespidae) reveal evolutionary signatures of social life.</title>
        <authorList>
            <person name="Catto M.A."/>
            <person name="Caine P.B."/>
            <person name="Orr S.E."/>
            <person name="Hunt B.G."/>
            <person name="Goodisman M.A.D."/>
        </authorList>
    </citation>
    <scope>NUCLEOTIDE SEQUENCE [LARGE SCALE GENOMIC DNA]</scope>
    <source>
        <strain evidence="2">233</strain>
        <tissue evidence="2">Head and thorax</tissue>
    </source>
</reference>
<proteinExistence type="predicted"/>
<dbReference type="Pfam" id="PF13843">
    <property type="entry name" value="DDE_Tnp_1_7"/>
    <property type="match status" value="1"/>
</dbReference>
<dbReference type="EMBL" id="JAUDFV010000025">
    <property type="protein sequence ID" value="KAL2739063.1"/>
    <property type="molecule type" value="Genomic_DNA"/>
</dbReference>
<organism evidence="2 3">
    <name type="scientific">Vespula squamosa</name>
    <name type="common">Southern yellow jacket</name>
    <name type="synonym">Wasp</name>
    <dbReference type="NCBI Taxonomy" id="30214"/>
    <lineage>
        <taxon>Eukaryota</taxon>
        <taxon>Metazoa</taxon>
        <taxon>Ecdysozoa</taxon>
        <taxon>Arthropoda</taxon>
        <taxon>Hexapoda</taxon>
        <taxon>Insecta</taxon>
        <taxon>Pterygota</taxon>
        <taxon>Neoptera</taxon>
        <taxon>Endopterygota</taxon>
        <taxon>Hymenoptera</taxon>
        <taxon>Apocrita</taxon>
        <taxon>Aculeata</taxon>
        <taxon>Vespoidea</taxon>
        <taxon>Vespidae</taxon>
        <taxon>Vespinae</taxon>
        <taxon>Vespula</taxon>
    </lineage>
</organism>
<gene>
    <name evidence="2" type="ORF">V1478_001629</name>
</gene>
<dbReference type="InterPro" id="IPR029526">
    <property type="entry name" value="PGBD"/>
</dbReference>
<accession>A0ABD2C1Z3</accession>
<evidence type="ECO:0000259" key="1">
    <source>
        <dbReference type="Pfam" id="PF13843"/>
    </source>
</evidence>
<comment type="caution">
    <text evidence="2">The sequence shown here is derived from an EMBL/GenBank/DDBJ whole genome shotgun (WGS) entry which is preliminary data.</text>
</comment>
<protein>
    <submittedName>
        <fullName evidence="2">PiggyBac transposable element-derived protein 4-like</fullName>
    </submittedName>
</protein>
<evidence type="ECO:0000313" key="2">
    <source>
        <dbReference type="EMBL" id="KAL2739063.1"/>
    </source>
</evidence>
<dbReference type="Proteomes" id="UP001607302">
    <property type="component" value="Unassembled WGS sequence"/>
</dbReference>
<name>A0ABD2C1Z3_VESSQ</name>
<feature type="domain" description="PiggyBac transposable element-derived protein" evidence="1">
    <location>
        <begin position="2"/>
        <end position="66"/>
    </location>
</feature>
<dbReference type="AlphaFoldDB" id="A0ABD2C1Z3"/>
<keyword evidence="3" id="KW-1185">Reference proteome</keyword>